<proteinExistence type="predicted"/>
<keyword evidence="1" id="KW-0472">Membrane</keyword>
<keyword evidence="1" id="KW-1133">Transmembrane helix</keyword>
<reference evidence="3 4" key="1">
    <citation type="journal article" date="2019" name="Int. J. Syst. Evol. Microbiol.">
        <title>The Global Catalogue of Microorganisms (GCM) 10K type strain sequencing project: providing services to taxonomists for standard genome sequencing and annotation.</title>
        <authorList>
            <consortium name="The Broad Institute Genomics Platform"/>
            <consortium name="The Broad Institute Genome Sequencing Center for Infectious Disease"/>
            <person name="Wu L."/>
            <person name="Ma J."/>
        </authorList>
    </citation>
    <scope>NUCLEOTIDE SEQUENCE [LARGE SCALE GENOMIC DNA]</scope>
    <source>
        <strain evidence="3 4">JCM 13378</strain>
    </source>
</reference>
<organism evidence="3 4">
    <name type="scientific">Bowmanella denitrificans</name>
    <dbReference type="NCBI Taxonomy" id="366582"/>
    <lineage>
        <taxon>Bacteria</taxon>
        <taxon>Pseudomonadati</taxon>
        <taxon>Pseudomonadota</taxon>
        <taxon>Gammaproteobacteria</taxon>
        <taxon>Alteromonadales</taxon>
        <taxon>Alteromonadaceae</taxon>
        <taxon>Bowmanella</taxon>
    </lineage>
</organism>
<evidence type="ECO:0000259" key="2">
    <source>
        <dbReference type="Pfam" id="PF00144"/>
    </source>
</evidence>
<comment type="caution">
    <text evidence="3">The sequence shown here is derived from an EMBL/GenBank/DDBJ whole genome shotgun (WGS) entry which is preliminary data.</text>
</comment>
<dbReference type="PANTHER" id="PTHR43283">
    <property type="entry name" value="BETA-LACTAMASE-RELATED"/>
    <property type="match status" value="1"/>
</dbReference>
<keyword evidence="3" id="KW-0378">Hydrolase</keyword>
<dbReference type="InterPro" id="IPR001466">
    <property type="entry name" value="Beta-lactam-related"/>
</dbReference>
<gene>
    <name evidence="3" type="ORF">GCM10009092_28450</name>
</gene>
<dbReference type="InterPro" id="IPR050789">
    <property type="entry name" value="Diverse_Enzym_Activities"/>
</dbReference>
<dbReference type="Pfam" id="PF00144">
    <property type="entry name" value="Beta-lactamase"/>
    <property type="match status" value="1"/>
</dbReference>
<feature type="domain" description="Beta-lactamase-related" evidence="2">
    <location>
        <begin position="149"/>
        <end position="433"/>
    </location>
</feature>
<name>A0ABN0XEX5_9ALTE</name>
<dbReference type="PANTHER" id="PTHR43283:SF7">
    <property type="entry name" value="BETA-LACTAMASE-RELATED DOMAIN-CONTAINING PROTEIN"/>
    <property type="match status" value="1"/>
</dbReference>
<accession>A0ABN0XEX5</accession>
<dbReference type="Proteomes" id="UP001501757">
    <property type="component" value="Unassembled WGS sequence"/>
</dbReference>
<dbReference type="InterPro" id="IPR012338">
    <property type="entry name" value="Beta-lactam/transpept-like"/>
</dbReference>
<protein>
    <submittedName>
        <fullName evidence="3">Serine hydrolase</fullName>
    </submittedName>
</protein>
<dbReference type="GO" id="GO:0016787">
    <property type="term" value="F:hydrolase activity"/>
    <property type="evidence" value="ECO:0007669"/>
    <property type="project" value="UniProtKB-KW"/>
</dbReference>
<keyword evidence="1" id="KW-0812">Transmembrane</keyword>
<evidence type="ECO:0000313" key="4">
    <source>
        <dbReference type="Proteomes" id="UP001501757"/>
    </source>
</evidence>
<evidence type="ECO:0000313" key="3">
    <source>
        <dbReference type="EMBL" id="GAA0362397.1"/>
    </source>
</evidence>
<sequence length="451" mass="49698">MVFAGKLRVKKRWWALAILTVAVVASPIWLGFGLWRIADALQVSASMGAKLGCSGHFISGQDNQQILQDLASYSPANSLLELHYSSSNVAANLLGIRQASATYRPGLGCTLDIGDTQPLDRLQLSSAKADLSPGLPQQISASWQSKLDDLLAADNAKGLDSRALLLVKDGKLVAESYATGYNAYTPLLGWSMAKSVTAIMQGRMQQLGLVNENNMSLFDEWRSDRRASIRLSQLLQMTSGLDFDETYAPGTDAANMLFIAHDASALPLHSDIAYEPGRHFAYSSGTTNVIMRYLNQQLGGNQAALDFLHQELVQPLGLSHFYLETDPSGVFVGSSYLYASGRDWASLGQLLLNNGNWQGQQLLNKEWLFRATQPNSSENDDRYGYQLWLNAGRNKAEDARRWPQLPADAYAMLGNRKQVVMVIPSWNLVFVRLGWSKSDYPTAENISALMH</sequence>
<feature type="transmembrane region" description="Helical" evidence="1">
    <location>
        <begin position="12"/>
        <end position="35"/>
    </location>
</feature>
<dbReference type="EMBL" id="BAAAEI010000015">
    <property type="protein sequence ID" value="GAA0362397.1"/>
    <property type="molecule type" value="Genomic_DNA"/>
</dbReference>
<dbReference type="SUPFAM" id="SSF56601">
    <property type="entry name" value="beta-lactamase/transpeptidase-like"/>
    <property type="match status" value="1"/>
</dbReference>
<evidence type="ECO:0000256" key="1">
    <source>
        <dbReference type="SAM" id="Phobius"/>
    </source>
</evidence>
<dbReference type="Gene3D" id="3.40.710.10">
    <property type="entry name" value="DD-peptidase/beta-lactamase superfamily"/>
    <property type="match status" value="1"/>
</dbReference>
<keyword evidence="4" id="KW-1185">Reference proteome</keyword>